<reference evidence="2 3" key="1">
    <citation type="submission" date="2014-04" db="EMBL/GenBank/DDBJ databases">
        <authorList>
            <consortium name="DOE Joint Genome Institute"/>
            <person name="Kuo A."/>
            <person name="Girlanda M."/>
            <person name="Perotto S."/>
            <person name="Kohler A."/>
            <person name="Nagy L.G."/>
            <person name="Floudas D."/>
            <person name="Copeland A."/>
            <person name="Barry K.W."/>
            <person name="Cichocki N."/>
            <person name="Veneault-Fourrey C."/>
            <person name="LaButti K."/>
            <person name="Lindquist E.A."/>
            <person name="Lipzen A."/>
            <person name="Lundell T."/>
            <person name="Morin E."/>
            <person name="Murat C."/>
            <person name="Sun H."/>
            <person name="Tunlid A."/>
            <person name="Henrissat B."/>
            <person name="Grigoriev I.V."/>
            <person name="Hibbett D.S."/>
            <person name="Martin F."/>
            <person name="Nordberg H.P."/>
            <person name="Cantor M.N."/>
            <person name="Hua S.X."/>
        </authorList>
    </citation>
    <scope>NUCLEOTIDE SEQUENCE [LARGE SCALE GENOMIC DNA]</scope>
    <source>
        <strain evidence="2 3">MUT 4182</strain>
    </source>
</reference>
<feature type="region of interest" description="Disordered" evidence="1">
    <location>
        <begin position="27"/>
        <end position="46"/>
    </location>
</feature>
<dbReference type="Proteomes" id="UP000054248">
    <property type="component" value="Unassembled WGS sequence"/>
</dbReference>
<dbReference type="AlphaFoldDB" id="A0A0C3QJL7"/>
<organism evidence="2 3">
    <name type="scientific">Tulasnella calospora MUT 4182</name>
    <dbReference type="NCBI Taxonomy" id="1051891"/>
    <lineage>
        <taxon>Eukaryota</taxon>
        <taxon>Fungi</taxon>
        <taxon>Dikarya</taxon>
        <taxon>Basidiomycota</taxon>
        <taxon>Agaricomycotina</taxon>
        <taxon>Agaricomycetes</taxon>
        <taxon>Cantharellales</taxon>
        <taxon>Tulasnellaceae</taxon>
        <taxon>Tulasnella</taxon>
    </lineage>
</organism>
<gene>
    <name evidence="2" type="ORF">M407DRAFT_241412</name>
</gene>
<sequence length="54" mass="5537">MATVLPAPPVGAGLARPVRKALRTTVGSWLPTPPTPPHGGRGTHGYPCLANLKV</sequence>
<protein>
    <submittedName>
        <fullName evidence="2">Uncharacterized protein</fullName>
    </submittedName>
</protein>
<name>A0A0C3QJL7_9AGAM</name>
<proteinExistence type="predicted"/>
<evidence type="ECO:0000313" key="2">
    <source>
        <dbReference type="EMBL" id="KIO32530.1"/>
    </source>
</evidence>
<reference evidence="3" key="2">
    <citation type="submission" date="2015-01" db="EMBL/GenBank/DDBJ databases">
        <title>Evolutionary Origins and Diversification of the Mycorrhizal Mutualists.</title>
        <authorList>
            <consortium name="DOE Joint Genome Institute"/>
            <consortium name="Mycorrhizal Genomics Consortium"/>
            <person name="Kohler A."/>
            <person name="Kuo A."/>
            <person name="Nagy L.G."/>
            <person name="Floudas D."/>
            <person name="Copeland A."/>
            <person name="Barry K.W."/>
            <person name="Cichocki N."/>
            <person name="Veneault-Fourrey C."/>
            <person name="LaButti K."/>
            <person name="Lindquist E.A."/>
            <person name="Lipzen A."/>
            <person name="Lundell T."/>
            <person name="Morin E."/>
            <person name="Murat C."/>
            <person name="Riley R."/>
            <person name="Ohm R."/>
            <person name="Sun H."/>
            <person name="Tunlid A."/>
            <person name="Henrissat B."/>
            <person name="Grigoriev I.V."/>
            <person name="Hibbett D.S."/>
            <person name="Martin F."/>
        </authorList>
    </citation>
    <scope>NUCLEOTIDE SEQUENCE [LARGE SCALE GENOMIC DNA]</scope>
    <source>
        <strain evidence="3">MUT 4182</strain>
    </source>
</reference>
<evidence type="ECO:0000313" key="3">
    <source>
        <dbReference type="Proteomes" id="UP000054248"/>
    </source>
</evidence>
<dbReference type="EMBL" id="KN822954">
    <property type="protein sequence ID" value="KIO32530.1"/>
    <property type="molecule type" value="Genomic_DNA"/>
</dbReference>
<accession>A0A0C3QJL7</accession>
<evidence type="ECO:0000256" key="1">
    <source>
        <dbReference type="SAM" id="MobiDB-lite"/>
    </source>
</evidence>
<keyword evidence="3" id="KW-1185">Reference proteome</keyword>
<dbReference type="HOGENOM" id="CLU_3052086_0_0_1"/>